<comment type="cofactor">
    <cofactor evidence="1">
        <name>FAD</name>
        <dbReference type="ChEBI" id="CHEBI:57692"/>
    </cofactor>
</comment>
<organism evidence="5 6">
    <name type="scientific">Mycoplasmoides gallisepticum</name>
    <name type="common">Mycoplasma gallisepticum</name>
    <dbReference type="NCBI Taxonomy" id="2096"/>
    <lineage>
        <taxon>Bacteria</taxon>
        <taxon>Bacillati</taxon>
        <taxon>Mycoplasmatota</taxon>
        <taxon>Mycoplasmoidales</taxon>
        <taxon>Mycoplasmoidaceae</taxon>
        <taxon>Mycoplasmoides</taxon>
    </lineage>
</organism>
<dbReference type="EMBL" id="LS991952">
    <property type="protein sequence ID" value="SYV95450.1"/>
    <property type="molecule type" value="Genomic_DNA"/>
</dbReference>
<feature type="domain" description="MnmG N-terminal" evidence="4">
    <location>
        <begin position="6"/>
        <end position="47"/>
    </location>
</feature>
<reference evidence="6" key="1">
    <citation type="submission" date="2018-06" db="EMBL/GenBank/DDBJ databases">
        <authorList>
            <consortium name="Pathogen Informatics"/>
        </authorList>
    </citation>
    <scope>NUCLEOTIDE SEQUENCE [LARGE SCALE GENOMIC DNA]</scope>
    <source>
        <strain evidence="6">NCTC10115</strain>
    </source>
</reference>
<dbReference type="Pfam" id="PF01134">
    <property type="entry name" value="GIDA"/>
    <property type="match status" value="1"/>
</dbReference>
<evidence type="ECO:0000256" key="3">
    <source>
        <dbReference type="ARBA" id="ARBA00022827"/>
    </source>
</evidence>
<dbReference type="Proteomes" id="UP000260136">
    <property type="component" value="Chromosome"/>
</dbReference>
<sequence>MIDGVKKLEAGAVIITTGTYLKSLTFSGKDVKNEGPEGFKNSNNLSEW</sequence>
<gene>
    <name evidence="5" type="primary">gidA_2</name>
    <name evidence="5" type="ORF">NCTC10115_01415</name>
</gene>
<dbReference type="InterPro" id="IPR036188">
    <property type="entry name" value="FAD/NAD-bd_sf"/>
</dbReference>
<proteinExistence type="predicted"/>
<feature type="non-terminal residue" evidence="5">
    <location>
        <position position="48"/>
    </location>
</feature>
<protein>
    <submittedName>
        <fullName evidence="5">tRNA uridine 5-carboxymethylaminomethyl modification protein GidA</fullName>
    </submittedName>
</protein>
<dbReference type="Gene3D" id="3.50.50.60">
    <property type="entry name" value="FAD/NAD(P)-binding domain"/>
    <property type="match status" value="1"/>
</dbReference>
<keyword evidence="3" id="KW-0274">FAD</keyword>
<evidence type="ECO:0000313" key="5">
    <source>
        <dbReference type="EMBL" id="SYV95450.1"/>
    </source>
</evidence>
<evidence type="ECO:0000256" key="2">
    <source>
        <dbReference type="ARBA" id="ARBA00022630"/>
    </source>
</evidence>
<evidence type="ECO:0000259" key="4">
    <source>
        <dbReference type="Pfam" id="PF01134"/>
    </source>
</evidence>
<keyword evidence="2" id="KW-0285">Flavoprotein</keyword>
<name>A0A3B0PI04_MYCGL</name>
<dbReference type="AlphaFoldDB" id="A0A3B0PI04"/>
<evidence type="ECO:0000256" key="1">
    <source>
        <dbReference type="ARBA" id="ARBA00001974"/>
    </source>
</evidence>
<evidence type="ECO:0000313" key="6">
    <source>
        <dbReference type="Proteomes" id="UP000260136"/>
    </source>
</evidence>
<accession>A0A3B0PI04</accession>
<dbReference type="InterPro" id="IPR040131">
    <property type="entry name" value="MnmG_N"/>
</dbReference>